<evidence type="ECO:0000256" key="4">
    <source>
        <dbReference type="RuleBase" id="RU003719"/>
    </source>
</evidence>
<proteinExistence type="inferred from homology"/>
<gene>
    <name evidence="7" type="ORF">A3B34_00980</name>
</gene>
<dbReference type="FunFam" id="3.40.50.720:FF:000041">
    <property type="entry name" value="D-3-phosphoglycerate dehydrogenase"/>
    <property type="match status" value="1"/>
</dbReference>
<dbReference type="InterPro" id="IPR006140">
    <property type="entry name" value="D-isomer_DH_NAD-bd"/>
</dbReference>
<dbReference type="Gene3D" id="3.40.50.720">
    <property type="entry name" value="NAD(P)-binding Rossmann-like Domain"/>
    <property type="match status" value="2"/>
</dbReference>
<dbReference type="InterPro" id="IPR036291">
    <property type="entry name" value="NAD(P)-bd_dom_sf"/>
</dbReference>
<evidence type="ECO:0008006" key="9">
    <source>
        <dbReference type="Google" id="ProtNLM"/>
    </source>
</evidence>
<dbReference type="GO" id="GO:0047545">
    <property type="term" value="F:(S)-2-hydroxyglutarate dehydrogenase activity"/>
    <property type="evidence" value="ECO:0007669"/>
    <property type="project" value="UniProtKB-ARBA"/>
</dbReference>
<dbReference type="STRING" id="1802279.A3B34_00980"/>
<dbReference type="GO" id="GO:0051287">
    <property type="term" value="F:NAD binding"/>
    <property type="evidence" value="ECO:0007669"/>
    <property type="project" value="InterPro"/>
</dbReference>
<evidence type="ECO:0000313" key="7">
    <source>
        <dbReference type="EMBL" id="OHA07990.1"/>
    </source>
</evidence>
<evidence type="ECO:0000256" key="3">
    <source>
        <dbReference type="ARBA" id="ARBA00023027"/>
    </source>
</evidence>
<dbReference type="EMBL" id="MHQR01000009">
    <property type="protein sequence ID" value="OHA07990.1"/>
    <property type="molecule type" value="Genomic_DNA"/>
</dbReference>
<evidence type="ECO:0000256" key="1">
    <source>
        <dbReference type="ARBA" id="ARBA00005854"/>
    </source>
</evidence>
<dbReference type="SUPFAM" id="SSF51735">
    <property type="entry name" value="NAD(P)-binding Rossmann-fold domains"/>
    <property type="match status" value="1"/>
</dbReference>
<sequence length="327" mass="35494">MKILHTDFENYPSGALAMLETLGNVVRRKPETREAFLRLVADADILIVRMDTVVDRALINAAPRLVIVGSATTGINHLDMGALEEHGIAVITLRGETTLLQEIPSTAEHAMGLILALLRRIPWSFDAVRRRTWESFAFQGHELKGRVIGLVGCGRVGAMVAGFSAAFGMRVLGYDPHRDAGELASAGIEAVSLEGLLRHSDIVSLHPLLTEETAGMIGASEFALMKKEAVLINTARGELVDEAALLHVLETGGIAGAALDVLQHEKDLYAGRLAHPLIAYAEQRDNLLITPHIAGMAVESVWKTSEYIARRIVVVAKRLEKKARDTP</sequence>
<feature type="domain" description="D-isomer specific 2-hydroxyacid dehydrogenase catalytic" evidence="5">
    <location>
        <begin position="15"/>
        <end position="320"/>
    </location>
</feature>
<name>A0A1G2L8V9_9BACT</name>
<evidence type="ECO:0000256" key="2">
    <source>
        <dbReference type="ARBA" id="ARBA00023002"/>
    </source>
</evidence>
<dbReference type="Pfam" id="PF00389">
    <property type="entry name" value="2-Hacid_dh"/>
    <property type="match status" value="1"/>
</dbReference>
<keyword evidence="3" id="KW-0520">NAD</keyword>
<evidence type="ECO:0000259" key="6">
    <source>
        <dbReference type="Pfam" id="PF02826"/>
    </source>
</evidence>
<dbReference type="Pfam" id="PF02826">
    <property type="entry name" value="2-Hacid_dh_C"/>
    <property type="match status" value="1"/>
</dbReference>
<comment type="similarity">
    <text evidence="1 4">Belongs to the D-isomer specific 2-hydroxyacid dehydrogenase family.</text>
</comment>
<dbReference type="GO" id="GO:0006564">
    <property type="term" value="P:L-serine biosynthetic process"/>
    <property type="evidence" value="ECO:0007669"/>
    <property type="project" value="UniProtKB-ARBA"/>
</dbReference>
<evidence type="ECO:0000259" key="5">
    <source>
        <dbReference type="Pfam" id="PF00389"/>
    </source>
</evidence>
<dbReference type="InterPro" id="IPR006139">
    <property type="entry name" value="D-isomer_2_OHA_DH_cat_dom"/>
</dbReference>
<feature type="domain" description="D-isomer specific 2-hydroxyacid dehydrogenase NAD-binding" evidence="6">
    <location>
        <begin position="111"/>
        <end position="294"/>
    </location>
</feature>
<dbReference type="SUPFAM" id="SSF52283">
    <property type="entry name" value="Formate/glycerate dehydrogenase catalytic domain-like"/>
    <property type="match status" value="1"/>
</dbReference>
<dbReference type="InterPro" id="IPR050857">
    <property type="entry name" value="D-2-hydroxyacid_DH"/>
</dbReference>
<dbReference type="PANTHER" id="PTHR42789">
    <property type="entry name" value="D-ISOMER SPECIFIC 2-HYDROXYACID DEHYDROGENASE FAMILY PROTEIN (AFU_ORTHOLOGUE AFUA_6G10090)"/>
    <property type="match status" value="1"/>
</dbReference>
<evidence type="ECO:0000313" key="8">
    <source>
        <dbReference type="Proteomes" id="UP000176510"/>
    </source>
</evidence>
<dbReference type="GO" id="GO:0004617">
    <property type="term" value="F:phosphoglycerate dehydrogenase activity"/>
    <property type="evidence" value="ECO:0007669"/>
    <property type="project" value="UniProtKB-ARBA"/>
</dbReference>
<comment type="caution">
    <text evidence="7">The sequence shown here is derived from an EMBL/GenBank/DDBJ whole genome shotgun (WGS) entry which is preliminary data.</text>
</comment>
<accession>A0A1G2L8V9</accession>
<keyword evidence="2 4" id="KW-0560">Oxidoreductase</keyword>
<dbReference type="Proteomes" id="UP000176510">
    <property type="component" value="Unassembled WGS sequence"/>
</dbReference>
<dbReference type="PANTHER" id="PTHR42789:SF1">
    <property type="entry name" value="D-ISOMER SPECIFIC 2-HYDROXYACID DEHYDROGENASE FAMILY PROTEIN (AFU_ORTHOLOGUE AFUA_6G10090)"/>
    <property type="match status" value="1"/>
</dbReference>
<organism evidence="7 8">
    <name type="scientific">Candidatus Sungbacteria bacterium RIFCSPLOWO2_01_FULL_54_21</name>
    <dbReference type="NCBI Taxonomy" id="1802279"/>
    <lineage>
        <taxon>Bacteria</taxon>
        <taxon>Candidatus Sungiibacteriota</taxon>
    </lineage>
</organism>
<dbReference type="AlphaFoldDB" id="A0A1G2L8V9"/>
<protein>
    <recommendedName>
        <fullName evidence="9">Hydroxyacid dehydrogenase</fullName>
    </recommendedName>
</protein>
<reference evidence="7 8" key="1">
    <citation type="journal article" date="2016" name="Nat. Commun.">
        <title>Thousands of microbial genomes shed light on interconnected biogeochemical processes in an aquifer system.</title>
        <authorList>
            <person name="Anantharaman K."/>
            <person name="Brown C.T."/>
            <person name="Hug L.A."/>
            <person name="Sharon I."/>
            <person name="Castelle C.J."/>
            <person name="Probst A.J."/>
            <person name="Thomas B.C."/>
            <person name="Singh A."/>
            <person name="Wilkins M.J."/>
            <person name="Karaoz U."/>
            <person name="Brodie E.L."/>
            <person name="Williams K.H."/>
            <person name="Hubbard S.S."/>
            <person name="Banfield J.F."/>
        </authorList>
    </citation>
    <scope>NUCLEOTIDE SEQUENCE [LARGE SCALE GENOMIC DNA]</scope>
</reference>